<organism evidence="2 3">
    <name type="scientific">Lactiplantibacillus paraplantarum</name>
    <dbReference type="NCBI Taxonomy" id="60520"/>
    <lineage>
        <taxon>Bacteria</taxon>
        <taxon>Bacillati</taxon>
        <taxon>Bacillota</taxon>
        <taxon>Bacilli</taxon>
        <taxon>Lactobacillales</taxon>
        <taxon>Lactobacillaceae</taxon>
        <taxon>Lactiplantibacillus</taxon>
    </lineage>
</organism>
<evidence type="ECO:0000256" key="1">
    <source>
        <dbReference type="SAM" id="Phobius"/>
    </source>
</evidence>
<keyword evidence="1" id="KW-0472">Membrane</keyword>
<comment type="caution">
    <text evidence="2">The sequence shown here is derived from an EMBL/GenBank/DDBJ whole genome shotgun (WGS) entry which is preliminary data.</text>
</comment>
<keyword evidence="1" id="KW-1133">Transmembrane helix</keyword>
<keyword evidence="1" id="KW-0812">Transmembrane</keyword>
<feature type="transmembrane region" description="Helical" evidence="1">
    <location>
        <begin position="46"/>
        <end position="65"/>
    </location>
</feature>
<dbReference type="Proteomes" id="UP000236162">
    <property type="component" value="Unassembled WGS sequence"/>
</dbReference>
<protein>
    <submittedName>
        <fullName evidence="2">Membrane protein</fullName>
    </submittedName>
</protein>
<dbReference type="EMBL" id="BDOR01000005">
    <property type="protein sequence ID" value="GBF01751.1"/>
    <property type="molecule type" value="Genomic_DNA"/>
</dbReference>
<name>A0ABQ0N9J5_9LACO</name>
<reference evidence="2 3" key="1">
    <citation type="submission" date="2017-04" db="EMBL/GenBank/DDBJ databases">
        <title>In vitro and in silico characterization of Lactobacillus paraplantarum D2-1, a starter culture for soymilk fermentation.</title>
        <authorList>
            <person name="Endo A."/>
            <person name="Sasaki F."/>
            <person name="Maeno S."/>
            <person name="Kanesaki Y."/>
            <person name="Kubota E."/>
            <person name="Torres G.A."/>
            <person name="Tomita S."/>
            <person name="Nakagawa J."/>
        </authorList>
    </citation>
    <scope>NUCLEOTIDE SEQUENCE [LARGE SCALE GENOMIC DNA]</scope>
    <source>
        <strain evidence="2 3">D2-1</strain>
    </source>
</reference>
<evidence type="ECO:0000313" key="2">
    <source>
        <dbReference type="EMBL" id="GBF01751.1"/>
    </source>
</evidence>
<accession>A0ABQ0N9J5</accession>
<feature type="transmembrane region" description="Helical" evidence="1">
    <location>
        <begin position="71"/>
        <end position="90"/>
    </location>
</feature>
<keyword evidence="3" id="KW-1185">Reference proteome</keyword>
<evidence type="ECO:0000313" key="3">
    <source>
        <dbReference type="Proteomes" id="UP000236162"/>
    </source>
</evidence>
<proteinExistence type="predicted"/>
<gene>
    <name evidence="2" type="ORF">LPPLD21_01283</name>
</gene>
<sequence>MEHKGDHIMDMPLFFNVVAYVLLILVLQYIKFKFPDSAFIRFFQKYGWWLIGLCFVTILVILAGPQFQSPFNPLDVPTIGVMLVFGYFFIKDKKSKHK</sequence>
<feature type="transmembrane region" description="Helical" evidence="1">
    <location>
        <begin position="13"/>
        <end position="34"/>
    </location>
</feature>